<dbReference type="InterPro" id="IPR058240">
    <property type="entry name" value="rSAM_sf"/>
</dbReference>
<sequence>MPPDRAKIIGISRYRLSTDGDGVTTLVAFHGCPLRCRYCLNPQSLGDSDRFKEYTPRSLYDEVRIDKLYFIATNGGVTFGGGEPALRPDFICRFRELCGSSWRLTLETSLNVPQENIEALLPVVDSWIIDIKDMDVDIYLQYTGKDNSRVLSNLRLIAEADRQKDCIIRLPLIPDYNTDADREESRKALTSLGYSKFDLFTYQIRTH</sequence>
<dbReference type="SUPFAM" id="SSF102114">
    <property type="entry name" value="Radical SAM enzymes"/>
    <property type="match status" value="1"/>
</dbReference>
<dbReference type="PROSITE" id="PS51918">
    <property type="entry name" value="RADICAL_SAM"/>
    <property type="match status" value="1"/>
</dbReference>
<evidence type="ECO:0000256" key="1">
    <source>
        <dbReference type="ARBA" id="ARBA00001966"/>
    </source>
</evidence>
<dbReference type="EMBL" id="JBCLPP010000023">
    <property type="protein sequence ID" value="MEY8245750.1"/>
    <property type="molecule type" value="Genomic_DNA"/>
</dbReference>
<keyword evidence="2" id="KW-0004">4Fe-4S</keyword>
<accession>A0ABV4CZT7</accession>
<dbReference type="PANTHER" id="PTHR30352:SF4">
    <property type="entry name" value="PYRUVATE FORMATE-LYASE 2-ACTIVATING ENZYME"/>
    <property type="match status" value="1"/>
</dbReference>
<dbReference type="InterPro" id="IPR007197">
    <property type="entry name" value="rSAM"/>
</dbReference>
<dbReference type="SFLD" id="SFLDG01066">
    <property type="entry name" value="organic_radical-activating_enz"/>
    <property type="match status" value="1"/>
</dbReference>
<name>A0ABV4CZT7_9BACT</name>
<evidence type="ECO:0000313" key="8">
    <source>
        <dbReference type="EMBL" id="MEY8245750.1"/>
    </source>
</evidence>
<keyword evidence="3" id="KW-0949">S-adenosyl-L-methionine</keyword>
<proteinExistence type="predicted"/>
<dbReference type="Pfam" id="PF04055">
    <property type="entry name" value="Radical_SAM"/>
    <property type="match status" value="1"/>
</dbReference>
<evidence type="ECO:0000256" key="5">
    <source>
        <dbReference type="ARBA" id="ARBA00023004"/>
    </source>
</evidence>
<protein>
    <submittedName>
        <fullName evidence="8">Radical SAM protein</fullName>
    </submittedName>
</protein>
<organism evidence="8 9">
    <name type="scientific">Heminiphilus faecis</name>
    <dbReference type="NCBI Taxonomy" id="2601703"/>
    <lineage>
        <taxon>Bacteria</taxon>
        <taxon>Pseudomonadati</taxon>
        <taxon>Bacteroidota</taxon>
        <taxon>Bacteroidia</taxon>
        <taxon>Bacteroidales</taxon>
        <taxon>Muribaculaceae</taxon>
        <taxon>Heminiphilus</taxon>
    </lineage>
</organism>
<dbReference type="PANTHER" id="PTHR30352">
    <property type="entry name" value="PYRUVATE FORMATE-LYASE-ACTIVATING ENZYME"/>
    <property type="match status" value="1"/>
</dbReference>
<evidence type="ECO:0000256" key="6">
    <source>
        <dbReference type="ARBA" id="ARBA00023014"/>
    </source>
</evidence>
<reference evidence="8 9" key="1">
    <citation type="submission" date="2024-03" db="EMBL/GenBank/DDBJ databases">
        <title>Mouse gut bacterial collection (mGBC) of GemPharmatech.</title>
        <authorList>
            <person name="He Y."/>
            <person name="Dong L."/>
            <person name="Wu D."/>
            <person name="Gao X."/>
            <person name="Lin Z."/>
        </authorList>
    </citation>
    <scope>NUCLEOTIDE SEQUENCE [LARGE SCALE GENOMIC DNA]</scope>
    <source>
        <strain evidence="8 9">54-13</strain>
    </source>
</reference>
<dbReference type="Proteomes" id="UP001565200">
    <property type="component" value="Unassembled WGS sequence"/>
</dbReference>
<evidence type="ECO:0000313" key="9">
    <source>
        <dbReference type="Proteomes" id="UP001565200"/>
    </source>
</evidence>
<dbReference type="SFLD" id="SFLDS00029">
    <property type="entry name" value="Radical_SAM"/>
    <property type="match status" value="1"/>
</dbReference>
<evidence type="ECO:0000256" key="2">
    <source>
        <dbReference type="ARBA" id="ARBA00022485"/>
    </source>
</evidence>
<keyword evidence="5" id="KW-0408">Iron</keyword>
<comment type="cofactor">
    <cofactor evidence="1">
        <name>[4Fe-4S] cluster</name>
        <dbReference type="ChEBI" id="CHEBI:49883"/>
    </cofactor>
</comment>
<evidence type="ECO:0000256" key="4">
    <source>
        <dbReference type="ARBA" id="ARBA00022723"/>
    </source>
</evidence>
<dbReference type="RefSeq" id="WP_128708106.1">
    <property type="nucleotide sequence ID" value="NZ_JBCLPP010000023.1"/>
</dbReference>
<dbReference type="InterPro" id="IPR034457">
    <property type="entry name" value="Organic_radical-activating"/>
</dbReference>
<evidence type="ECO:0000256" key="3">
    <source>
        <dbReference type="ARBA" id="ARBA00022691"/>
    </source>
</evidence>
<keyword evidence="4" id="KW-0479">Metal-binding</keyword>
<dbReference type="InterPro" id="IPR013785">
    <property type="entry name" value="Aldolase_TIM"/>
</dbReference>
<dbReference type="CDD" id="cd01335">
    <property type="entry name" value="Radical_SAM"/>
    <property type="match status" value="1"/>
</dbReference>
<comment type="caution">
    <text evidence="8">The sequence shown here is derived from an EMBL/GenBank/DDBJ whole genome shotgun (WGS) entry which is preliminary data.</text>
</comment>
<evidence type="ECO:0000259" key="7">
    <source>
        <dbReference type="PROSITE" id="PS51918"/>
    </source>
</evidence>
<keyword evidence="6" id="KW-0411">Iron-sulfur</keyword>
<dbReference type="Gene3D" id="3.20.20.70">
    <property type="entry name" value="Aldolase class I"/>
    <property type="match status" value="1"/>
</dbReference>
<keyword evidence="9" id="KW-1185">Reference proteome</keyword>
<gene>
    <name evidence="8" type="ORF">AAK873_09015</name>
</gene>
<feature type="domain" description="Radical SAM core" evidence="7">
    <location>
        <begin position="18"/>
        <end position="207"/>
    </location>
</feature>